<proteinExistence type="predicted"/>
<feature type="region of interest" description="Disordered" evidence="1">
    <location>
        <begin position="1"/>
        <end position="36"/>
    </location>
</feature>
<protein>
    <recommendedName>
        <fullName evidence="3">Secreted protein</fullName>
    </recommendedName>
</protein>
<name>A0AAU7DF38_9BACT</name>
<dbReference type="RefSeq" id="WP_348261542.1">
    <property type="nucleotide sequence ID" value="NZ_CP121196.1"/>
</dbReference>
<dbReference type="AlphaFoldDB" id="A0AAU7DF38"/>
<accession>A0AAU7DF38</accession>
<reference evidence="2" key="1">
    <citation type="submission" date="2023-03" db="EMBL/GenBank/DDBJ databases">
        <title>Edaphobacter sp.</title>
        <authorList>
            <person name="Huber K.J."/>
            <person name="Papendorf J."/>
            <person name="Pilke C."/>
            <person name="Bunk B."/>
            <person name="Sproeer C."/>
            <person name="Pester M."/>
        </authorList>
    </citation>
    <scope>NUCLEOTIDE SEQUENCE</scope>
    <source>
        <strain evidence="2">DSM 110680</strain>
    </source>
</reference>
<gene>
    <name evidence="2" type="ORF">P8935_17275</name>
</gene>
<evidence type="ECO:0000256" key="1">
    <source>
        <dbReference type="SAM" id="MobiDB-lite"/>
    </source>
</evidence>
<sequence>MAIRSVMLTARSRTAEAPSDRVDPTENAQHRARHKSRTSIAVIAGVLAVFAPHASAQTSDNDDSSPCRIDPSQKVMEFEVDSRLKLRPTGPLKAGEQNEIPLTLEGPPISCLWVDGKEQASVRRHADGSPYVVITPTRLGTTPLGIMTFFTDGGFSQRQEEVKIVPSDRAPAALILHSSGSPDRDTDVLSLGLKDDRWNRDSAYWEHLFPVAYYLNTKKPVEVTPDYLQFSVKQSKEKPVIEVSQDGGIKPLRVGDALLGILFGQTRRETCIQVRSNVWAGDNSRCDQLRPPQPAAPLETVWTVNPDGLRSEISDSEFFVSRLSITPLSHAVEVAQPFRIPLRISGGKIRQFGFEQKRAGSNPSIAFNNVVPDRTHVVTNSELEDGHLLDGPGDSKIFELIPVELGEETVRIFARFEDGGFDERFFHLHVEPTEKDLERINVNYFDFPSGHKHLVVGLKYRQLSNDVIVHDLEHVKVTVTPPNIIRFDSDGTPHELNNGTAVVSVRFGAVQGKTTAHVEKGVESPLAFDPGMPQHGKIVGNEASAARRAGLPLIRVVSLSDMQGVDFGPYLVTLNKTLETTWKGLYGPNSDGPSCTTGTTTLRFKILPNGYLMNGGIFLETPSGSTVLDRTAWGTVCNARYKRLPDAFNKPYLEVRAVFSCD</sequence>
<organism evidence="2">
    <name type="scientific">Telmatobacter sp. DSM 110680</name>
    <dbReference type="NCBI Taxonomy" id="3036704"/>
    <lineage>
        <taxon>Bacteria</taxon>
        <taxon>Pseudomonadati</taxon>
        <taxon>Acidobacteriota</taxon>
        <taxon>Terriglobia</taxon>
        <taxon>Terriglobales</taxon>
        <taxon>Acidobacteriaceae</taxon>
        <taxon>Telmatobacter</taxon>
    </lineage>
</organism>
<evidence type="ECO:0000313" key="2">
    <source>
        <dbReference type="EMBL" id="XBH16313.1"/>
    </source>
</evidence>
<evidence type="ECO:0008006" key="3">
    <source>
        <dbReference type="Google" id="ProtNLM"/>
    </source>
</evidence>
<dbReference type="EMBL" id="CP121196">
    <property type="protein sequence ID" value="XBH16313.1"/>
    <property type="molecule type" value="Genomic_DNA"/>
</dbReference>